<dbReference type="PANTHER" id="PTHR11135:SF0">
    <property type="entry name" value="ELONGATOR COMPLEX PROTEIN 3"/>
    <property type="match status" value="1"/>
</dbReference>
<name>A0A328UHG2_9FIRM</name>
<evidence type="ECO:0000256" key="5">
    <source>
        <dbReference type="ARBA" id="ARBA00023004"/>
    </source>
</evidence>
<dbReference type="Gene3D" id="3.80.30.20">
    <property type="entry name" value="tm_1862 like domain"/>
    <property type="match status" value="1"/>
</dbReference>
<dbReference type="GO" id="GO:0046872">
    <property type="term" value="F:metal ion binding"/>
    <property type="evidence" value="ECO:0007669"/>
    <property type="project" value="UniProtKB-KW"/>
</dbReference>
<dbReference type="SFLD" id="SFLDS00029">
    <property type="entry name" value="Radical_SAM"/>
    <property type="match status" value="1"/>
</dbReference>
<keyword evidence="6" id="KW-0411">Iron-sulfur</keyword>
<dbReference type="InterPro" id="IPR039661">
    <property type="entry name" value="ELP3"/>
</dbReference>
<dbReference type="SFLD" id="SFLDG01082">
    <property type="entry name" value="B12-binding_domain_containing"/>
    <property type="match status" value="1"/>
</dbReference>
<dbReference type="PANTHER" id="PTHR11135">
    <property type="entry name" value="HISTONE ACETYLTRANSFERASE-RELATED"/>
    <property type="match status" value="1"/>
</dbReference>
<proteinExistence type="predicted"/>
<dbReference type="InterPro" id="IPR058240">
    <property type="entry name" value="rSAM_sf"/>
</dbReference>
<evidence type="ECO:0000256" key="1">
    <source>
        <dbReference type="ARBA" id="ARBA00001966"/>
    </source>
</evidence>
<dbReference type="InterPro" id="IPR032432">
    <property type="entry name" value="Radical_SAM_C"/>
</dbReference>
<dbReference type="InterPro" id="IPR006638">
    <property type="entry name" value="Elp3/MiaA/NifB-like_rSAM"/>
</dbReference>
<dbReference type="InterPro" id="IPR007197">
    <property type="entry name" value="rSAM"/>
</dbReference>
<evidence type="ECO:0000256" key="6">
    <source>
        <dbReference type="ARBA" id="ARBA00023014"/>
    </source>
</evidence>
<dbReference type="GO" id="GO:0003824">
    <property type="term" value="F:catalytic activity"/>
    <property type="evidence" value="ECO:0007669"/>
    <property type="project" value="InterPro"/>
</dbReference>
<dbReference type="GO" id="GO:0051539">
    <property type="term" value="F:4 iron, 4 sulfur cluster binding"/>
    <property type="evidence" value="ECO:0007669"/>
    <property type="project" value="UniProtKB-KW"/>
</dbReference>
<feature type="domain" description="Radical SAM core" evidence="7">
    <location>
        <begin position="1"/>
        <end position="237"/>
    </location>
</feature>
<gene>
    <name evidence="8" type="ORF">DPQ25_01510</name>
</gene>
<organism evidence="8 9">
    <name type="scientific">Hydrogeniiclostridium mannosilyticum</name>
    <dbReference type="NCBI Taxonomy" id="2764322"/>
    <lineage>
        <taxon>Bacteria</taxon>
        <taxon>Bacillati</taxon>
        <taxon>Bacillota</taxon>
        <taxon>Clostridia</taxon>
        <taxon>Eubacteriales</taxon>
        <taxon>Acutalibacteraceae</taxon>
        <taxon>Hydrogeniiclostridium</taxon>
    </lineage>
</organism>
<dbReference type="Pfam" id="PF04055">
    <property type="entry name" value="Radical_SAM"/>
    <property type="match status" value="1"/>
</dbReference>
<evidence type="ECO:0000256" key="3">
    <source>
        <dbReference type="ARBA" id="ARBA00022691"/>
    </source>
</evidence>
<keyword evidence="2" id="KW-0004">4Fe-4S</keyword>
<dbReference type="GO" id="GO:0005737">
    <property type="term" value="C:cytoplasm"/>
    <property type="evidence" value="ECO:0007669"/>
    <property type="project" value="TreeGrafter"/>
</dbReference>
<dbReference type="CDD" id="cd01335">
    <property type="entry name" value="Radical_SAM"/>
    <property type="match status" value="1"/>
</dbReference>
<dbReference type="SFLD" id="SFLDG01086">
    <property type="entry name" value="elongater_protein-like"/>
    <property type="match status" value="1"/>
</dbReference>
<evidence type="ECO:0000313" key="9">
    <source>
        <dbReference type="Proteomes" id="UP000249377"/>
    </source>
</evidence>
<protein>
    <submittedName>
        <fullName evidence="8">Radical SAM protein</fullName>
    </submittedName>
</protein>
<dbReference type="EMBL" id="QLYR01000001">
    <property type="protein sequence ID" value="RAQ30212.1"/>
    <property type="molecule type" value="Genomic_DNA"/>
</dbReference>
<dbReference type="InterPro" id="IPR023404">
    <property type="entry name" value="rSAM_horseshoe"/>
</dbReference>
<keyword evidence="3" id="KW-0949">S-adenosyl-L-methionine</keyword>
<evidence type="ECO:0000259" key="7">
    <source>
        <dbReference type="PROSITE" id="PS51918"/>
    </source>
</evidence>
<keyword evidence="5" id="KW-0408">Iron</keyword>
<evidence type="ECO:0000313" key="8">
    <source>
        <dbReference type="EMBL" id="RAQ30212.1"/>
    </source>
</evidence>
<dbReference type="GO" id="GO:0002926">
    <property type="term" value="P:tRNA wobble base 5-methoxycarbonylmethyl-2-thiouridinylation"/>
    <property type="evidence" value="ECO:0007669"/>
    <property type="project" value="TreeGrafter"/>
</dbReference>
<keyword evidence="4" id="KW-0479">Metal-binding</keyword>
<dbReference type="SUPFAM" id="SSF102114">
    <property type="entry name" value="Radical SAM enzymes"/>
    <property type="match status" value="1"/>
</dbReference>
<dbReference type="PROSITE" id="PS51918">
    <property type="entry name" value="RADICAL_SAM"/>
    <property type="match status" value="1"/>
</dbReference>
<evidence type="ECO:0000256" key="2">
    <source>
        <dbReference type="ARBA" id="ARBA00022485"/>
    </source>
</evidence>
<dbReference type="SMART" id="SM00729">
    <property type="entry name" value="Elp3"/>
    <property type="match status" value="1"/>
</dbReference>
<dbReference type="Proteomes" id="UP000249377">
    <property type="component" value="Unassembled WGS sequence"/>
</dbReference>
<dbReference type="AlphaFoldDB" id="A0A328UHG2"/>
<sequence length="332" mass="36844">MMAHANVAVFIPHLGCPHQCSFCNQRSITGRQRAPLPEEVAGAAGSGALMAARSNGKTEREFAFFGGSFTAVPRAYMLALLQAVQPYLQSGAYNGIRISTRPDAVDAEILALLKQYGVTAIELGAQSMQDGVLRRNGRGHTARQVAEAAERISAAGFSLGLQMMTGLDGDTPEGCRETAVRLAALEPETMRIYPAIVMEGTELARRWRAGMYEPMSLECAVNLCAELLDFFEQRQIRVIRLGLHASPELERDRLAGPWHPAFRELCESRRLRKQMDQLLRTVRRGPVVFQVNPRSRSKAVGQKKSNVQYLQAMGYEPIFQMNELIPENRIEL</sequence>
<dbReference type="Pfam" id="PF16199">
    <property type="entry name" value="Radical_SAM_C"/>
    <property type="match status" value="1"/>
</dbReference>
<accession>A0A328UHG2</accession>
<evidence type="ECO:0000256" key="4">
    <source>
        <dbReference type="ARBA" id="ARBA00022723"/>
    </source>
</evidence>
<keyword evidence="9" id="KW-1185">Reference proteome</keyword>
<comment type="cofactor">
    <cofactor evidence="1">
        <name>[4Fe-4S] cluster</name>
        <dbReference type="ChEBI" id="CHEBI:49883"/>
    </cofactor>
</comment>
<reference evidence="8 9" key="1">
    <citation type="submission" date="2018-06" db="EMBL/GenBank/DDBJ databases">
        <title>Noncontiguous genome sequence of Ruminococcaceae bacterium ASD2818.</title>
        <authorList>
            <person name="Chaplin A.V."/>
            <person name="Sokolova S.R."/>
            <person name="Kochetkova T.O."/>
            <person name="Goltsov A.Y."/>
            <person name="Trofimov D.Y."/>
            <person name="Efimov B.A."/>
        </authorList>
    </citation>
    <scope>NUCLEOTIDE SEQUENCE [LARGE SCALE GENOMIC DNA]</scope>
    <source>
        <strain evidence="8 9">ASD2818</strain>
    </source>
</reference>
<comment type="caution">
    <text evidence="8">The sequence shown here is derived from an EMBL/GenBank/DDBJ whole genome shotgun (WGS) entry which is preliminary data.</text>
</comment>